<dbReference type="PANTHER" id="PTHR48081">
    <property type="entry name" value="AB HYDROLASE SUPERFAMILY PROTEIN C4A8.06C"/>
    <property type="match status" value="1"/>
</dbReference>
<dbReference type="Proteomes" id="UP001501509">
    <property type="component" value="Unassembled WGS sequence"/>
</dbReference>
<evidence type="ECO:0000256" key="2">
    <source>
        <dbReference type="SAM" id="MobiDB-lite"/>
    </source>
</evidence>
<evidence type="ECO:0000256" key="1">
    <source>
        <dbReference type="ARBA" id="ARBA00022801"/>
    </source>
</evidence>
<evidence type="ECO:0000259" key="4">
    <source>
        <dbReference type="Pfam" id="PF20434"/>
    </source>
</evidence>
<feature type="signal peptide" evidence="3">
    <location>
        <begin position="1"/>
        <end position="20"/>
    </location>
</feature>
<feature type="domain" description="BD-FAE-like" evidence="4">
    <location>
        <begin position="101"/>
        <end position="296"/>
    </location>
</feature>
<dbReference type="SUPFAM" id="SSF53474">
    <property type="entry name" value="alpha/beta-Hydrolases"/>
    <property type="match status" value="1"/>
</dbReference>
<evidence type="ECO:0000256" key="3">
    <source>
        <dbReference type="SAM" id="SignalP"/>
    </source>
</evidence>
<dbReference type="EMBL" id="BAAATD010000005">
    <property type="protein sequence ID" value="GAA2604532.1"/>
    <property type="molecule type" value="Genomic_DNA"/>
</dbReference>
<name>A0ABN3PWZ8_9ACTN</name>
<comment type="caution">
    <text evidence="5">The sequence shown here is derived from an EMBL/GenBank/DDBJ whole genome shotgun (WGS) entry which is preliminary data.</text>
</comment>
<dbReference type="Gene3D" id="3.40.50.1820">
    <property type="entry name" value="alpha/beta hydrolase"/>
    <property type="match status" value="1"/>
</dbReference>
<accession>A0ABN3PWZ8</accession>
<keyword evidence="1" id="KW-0378">Hydrolase</keyword>
<sequence>MRKVLVAGAAVAATCLSAVAVPAGAQAEPPAPKLTEERSSSTTTTPPSPPARSDSSVVSARAVIVTPKPPSQRTYAYGRHPRQRVDVYWRAASKSRKQARKQPARPGVLLLHGGSWRGGSKTGWKYFARRLTTQGFTVFAADYRLSGMAHWPAQRTDAQAALAFVKKHARSWNVDPRRIVVVGASAGGHLATQLGTVGTGAGQVRGVAALSPVNTPYLAYQDGIAATASRAQSSLRGAVIKLLGCVPSQASPACWERVDDANSATHASRGDAPMLLVHSQGDFVPVTQSTGLASALRGVGVPVRVKTVPGDLHGNGLMNDETVYPELLSWIRSRTR</sequence>
<dbReference type="RefSeq" id="WP_344543498.1">
    <property type="nucleotide sequence ID" value="NZ_BAAATD010000005.1"/>
</dbReference>
<dbReference type="InterPro" id="IPR049492">
    <property type="entry name" value="BD-FAE-like_dom"/>
</dbReference>
<feature type="compositionally biased region" description="Low complexity" evidence="2">
    <location>
        <begin position="40"/>
        <end position="58"/>
    </location>
</feature>
<feature type="chain" id="PRO_5046926581" description="BD-FAE-like domain-containing protein" evidence="3">
    <location>
        <begin position="21"/>
        <end position="336"/>
    </location>
</feature>
<dbReference type="InterPro" id="IPR029058">
    <property type="entry name" value="AB_hydrolase_fold"/>
</dbReference>
<keyword evidence="6" id="KW-1185">Reference proteome</keyword>
<organism evidence="5 6">
    <name type="scientific">Actinomadura fulvescens</name>
    <dbReference type="NCBI Taxonomy" id="46160"/>
    <lineage>
        <taxon>Bacteria</taxon>
        <taxon>Bacillati</taxon>
        <taxon>Actinomycetota</taxon>
        <taxon>Actinomycetes</taxon>
        <taxon>Streptosporangiales</taxon>
        <taxon>Thermomonosporaceae</taxon>
        <taxon>Actinomadura</taxon>
    </lineage>
</organism>
<feature type="region of interest" description="Disordered" evidence="2">
    <location>
        <begin position="24"/>
        <end position="58"/>
    </location>
</feature>
<dbReference type="InterPro" id="IPR050300">
    <property type="entry name" value="GDXG_lipolytic_enzyme"/>
</dbReference>
<protein>
    <recommendedName>
        <fullName evidence="4">BD-FAE-like domain-containing protein</fullName>
    </recommendedName>
</protein>
<gene>
    <name evidence="5" type="ORF">GCM10010411_43380</name>
</gene>
<proteinExistence type="predicted"/>
<dbReference type="Pfam" id="PF20434">
    <property type="entry name" value="BD-FAE"/>
    <property type="match status" value="1"/>
</dbReference>
<evidence type="ECO:0000313" key="6">
    <source>
        <dbReference type="Proteomes" id="UP001501509"/>
    </source>
</evidence>
<evidence type="ECO:0000313" key="5">
    <source>
        <dbReference type="EMBL" id="GAA2604532.1"/>
    </source>
</evidence>
<reference evidence="5 6" key="1">
    <citation type="journal article" date="2019" name="Int. J. Syst. Evol. Microbiol.">
        <title>The Global Catalogue of Microorganisms (GCM) 10K type strain sequencing project: providing services to taxonomists for standard genome sequencing and annotation.</title>
        <authorList>
            <consortium name="The Broad Institute Genomics Platform"/>
            <consortium name="The Broad Institute Genome Sequencing Center for Infectious Disease"/>
            <person name="Wu L."/>
            <person name="Ma J."/>
        </authorList>
    </citation>
    <scope>NUCLEOTIDE SEQUENCE [LARGE SCALE GENOMIC DNA]</scope>
    <source>
        <strain evidence="5 6">JCM 6833</strain>
    </source>
</reference>
<keyword evidence="3" id="KW-0732">Signal</keyword>